<evidence type="ECO:0000313" key="4">
    <source>
        <dbReference type="Proteomes" id="UP000494108"/>
    </source>
</evidence>
<gene>
    <name evidence="3" type="ORF">LMG3431_01427</name>
</gene>
<dbReference type="PANTHER" id="PTHR13696:SF52">
    <property type="entry name" value="PARA FAMILY PROTEIN CT_582"/>
    <property type="match status" value="1"/>
</dbReference>
<dbReference type="PANTHER" id="PTHR13696">
    <property type="entry name" value="P-LOOP CONTAINING NUCLEOSIDE TRIPHOSPHATE HYDROLASE"/>
    <property type="match status" value="1"/>
</dbReference>
<feature type="domain" description="AAA" evidence="2">
    <location>
        <begin position="56"/>
        <end position="251"/>
    </location>
</feature>
<dbReference type="AlphaFoldDB" id="A0A6S6Z9E6"/>
<dbReference type="Gene3D" id="3.40.50.300">
    <property type="entry name" value="P-loop containing nucleotide triphosphate hydrolases"/>
    <property type="match status" value="1"/>
</dbReference>
<dbReference type="SUPFAM" id="SSF52540">
    <property type="entry name" value="P-loop containing nucleoside triphosphate hydrolases"/>
    <property type="match status" value="1"/>
</dbReference>
<proteinExistence type="predicted"/>
<dbReference type="Proteomes" id="UP000494108">
    <property type="component" value="Unassembled WGS sequence"/>
</dbReference>
<dbReference type="EMBL" id="CADIJX010000002">
    <property type="protein sequence ID" value="CAB3634806.1"/>
    <property type="molecule type" value="Genomic_DNA"/>
</dbReference>
<dbReference type="Pfam" id="PF13614">
    <property type="entry name" value="AAA_31"/>
    <property type="match status" value="1"/>
</dbReference>
<dbReference type="InterPro" id="IPR025669">
    <property type="entry name" value="AAA_dom"/>
</dbReference>
<feature type="compositionally biased region" description="Basic residues" evidence="1">
    <location>
        <begin position="18"/>
        <end position="32"/>
    </location>
</feature>
<feature type="region of interest" description="Disordered" evidence="1">
    <location>
        <begin position="1"/>
        <end position="46"/>
    </location>
</feature>
<evidence type="ECO:0000259" key="2">
    <source>
        <dbReference type="Pfam" id="PF13614"/>
    </source>
</evidence>
<evidence type="ECO:0000313" key="3">
    <source>
        <dbReference type="EMBL" id="CAB3634806.1"/>
    </source>
</evidence>
<reference evidence="3 4" key="1">
    <citation type="submission" date="2020-04" db="EMBL/GenBank/DDBJ databases">
        <authorList>
            <person name="De Canck E."/>
        </authorList>
    </citation>
    <scope>NUCLEOTIDE SEQUENCE [LARGE SCALE GENOMIC DNA]</scope>
    <source>
        <strain evidence="3 4">LMG 3431</strain>
    </source>
</reference>
<dbReference type="CDD" id="cd02042">
    <property type="entry name" value="ParAB_family"/>
    <property type="match status" value="1"/>
</dbReference>
<dbReference type="InterPro" id="IPR027417">
    <property type="entry name" value="P-loop_NTPase"/>
</dbReference>
<sequence length="405" mass="44622">MPVKKPAVKRVATESKPSKKVAKSATARRLRSKTPSAPSELSMPVDSGIDRKPVQISLFNHKGGVSKTTTAFNLGWMLANKGKRVLLVDCDPQCNLTGMVMGFKGTDDFDAIYKAGGVRNIRDGLAPAFESRPSLVQPVQCEQINGQPNMYLIPGHIGLAEYEVTLGIAQELSGSLVTLQNLPGSIRYLIDKTANSLDIDYVLVDMSPSLGAINQNLLMTSDYFLVPMAPDYFSVMATDSLANVLPKWRNWANSAQSMQVLKSATYPFPDIKTKFLGTVIQKYRLREGNTASSAFQTWINEIEGGVRKRLIPALREANMLLPNRIYEEFDIDNGKPILQMSEFNGLIALSQKYKVPVFALSDDQLEQRGIVAERTKKSMQRFHQIFSDGADKIIKLVTAANATGA</sequence>
<dbReference type="InterPro" id="IPR050678">
    <property type="entry name" value="DNA_Partitioning_ATPase"/>
</dbReference>
<organism evidence="3 4">
    <name type="scientific">Achromobacter pestifer</name>
    <dbReference type="NCBI Taxonomy" id="1353889"/>
    <lineage>
        <taxon>Bacteria</taxon>
        <taxon>Pseudomonadati</taxon>
        <taxon>Pseudomonadota</taxon>
        <taxon>Betaproteobacteria</taxon>
        <taxon>Burkholderiales</taxon>
        <taxon>Alcaligenaceae</taxon>
        <taxon>Achromobacter</taxon>
    </lineage>
</organism>
<accession>A0A6S6Z9E6</accession>
<keyword evidence="4" id="KW-1185">Reference proteome</keyword>
<protein>
    <recommendedName>
        <fullName evidence="2">AAA domain-containing protein</fullName>
    </recommendedName>
</protein>
<name>A0A6S6Z9E6_9BURK</name>
<evidence type="ECO:0000256" key="1">
    <source>
        <dbReference type="SAM" id="MobiDB-lite"/>
    </source>
</evidence>